<dbReference type="InterPro" id="IPR036188">
    <property type="entry name" value="FAD/NAD-bd_sf"/>
</dbReference>
<evidence type="ECO:0000313" key="2">
    <source>
        <dbReference type="Proteomes" id="UP001595851"/>
    </source>
</evidence>
<dbReference type="RefSeq" id="WP_379529990.1">
    <property type="nucleotide sequence ID" value="NZ_JBHSBI010000011.1"/>
</dbReference>
<dbReference type="Gene3D" id="3.50.50.60">
    <property type="entry name" value="FAD/NAD(P)-binding domain"/>
    <property type="match status" value="1"/>
</dbReference>
<keyword evidence="2" id="KW-1185">Reference proteome</keyword>
<dbReference type="Proteomes" id="UP001595851">
    <property type="component" value="Unassembled WGS sequence"/>
</dbReference>
<gene>
    <name evidence="1" type="ORF">ACFOY2_22240</name>
</gene>
<accession>A0ABV8G7I8</accession>
<evidence type="ECO:0000313" key="1">
    <source>
        <dbReference type="EMBL" id="MFC4009965.1"/>
    </source>
</evidence>
<organism evidence="1 2">
    <name type="scientific">Nonomuraea purpurea</name>
    <dbReference type="NCBI Taxonomy" id="1849276"/>
    <lineage>
        <taxon>Bacteria</taxon>
        <taxon>Bacillati</taxon>
        <taxon>Actinomycetota</taxon>
        <taxon>Actinomycetes</taxon>
        <taxon>Streptosporangiales</taxon>
        <taxon>Streptosporangiaceae</taxon>
        <taxon>Nonomuraea</taxon>
    </lineage>
</organism>
<reference evidence="2" key="1">
    <citation type="journal article" date="2019" name="Int. J. Syst. Evol. Microbiol.">
        <title>The Global Catalogue of Microorganisms (GCM) 10K type strain sequencing project: providing services to taxonomists for standard genome sequencing and annotation.</title>
        <authorList>
            <consortium name="The Broad Institute Genomics Platform"/>
            <consortium name="The Broad Institute Genome Sequencing Center for Infectious Disease"/>
            <person name="Wu L."/>
            <person name="Ma J."/>
        </authorList>
    </citation>
    <scope>NUCLEOTIDE SEQUENCE [LARGE SCALE GENOMIC DNA]</scope>
    <source>
        <strain evidence="2">TBRC 1276</strain>
    </source>
</reference>
<comment type="caution">
    <text evidence="1">The sequence shown here is derived from an EMBL/GenBank/DDBJ whole genome shotgun (WGS) entry which is preliminary data.</text>
</comment>
<dbReference type="EMBL" id="JBHSBI010000011">
    <property type="protein sequence ID" value="MFC4009965.1"/>
    <property type="molecule type" value="Genomic_DNA"/>
</dbReference>
<protein>
    <submittedName>
        <fullName evidence="1">Uncharacterized protein</fullName>
    </submittedName>
</protein>
<sequence length="63" mass="6674">MPSLVPATSCRILEQRAEEPNITRAFAVHARALELLDARGLADDLVARGHVIGQVSPACAHGT</sequence>
<proteinExistence type="predicted"/>
<name>A0ABV8G7I8_9ACTN</name>